<accession>R9P7K7</accession>
<dbReference type="GeneID" id="24106966"/>
<protein>
    <submittedName>
        <fullName evidence="2">Uncharacterized protein</fullName>
    </submittedName>
</protein>
<dbReference type="AlphaFoldDB" id="R9P7K7"/>
<dbReference type="Proteomes" id="UP000014071">
    <property type="component" value="Unassembled WGS sequence"/>
</dbReference>
<dbReference type="EMBL" id="DF238782">
    <property type="protein sequence ID" value="GAC94100.1"/>
    <property type="molecule type" value="Genomic_DNA"/>
</dbReference>
<name>R9P7K7_PSEHS</name>
<feature type="compositionally biased region" description="Basic and acidic residues" evidence="1">
    <location>
        <begin position="97"/>
        <end position="108"/>
    </location>
</feature>
<feature type="region of interest" description="Disordered" evidence="1">
    <location>
        <begin position="74"/>
        <end position="117"/>
    </location>
</feature>
<sequence length="117" mass="12916">MSRASPLVGSECRREGDDEMCVMARTRNEGWLEARKGKMEAGPKQAKRCEAKGSRSRYGVCWMVRMANTMERRVCQSGGRGERQGQKAMETAKASAKAKERGAKRKPEGGSLNGFSL</sequence>
<dbReference type="HOGENOM" id="CLU_2085826_0_0_1"/>
<reference evidence="3" key="1">
    <citation type="journal article" date="2013" name="Genome Announc.">
        <title>Draft genome sequence of the basidiomycetous yeast-like fungus Pseudozyma hubeiensis SY62, which produces an abundant amount of the biosurfactant mannosylerythritol lipids.</title>
        <authorList>
            <person name="Konishi M."/>
            <person name="Hatada Y."/>
            <person name="Horiuchi J."/>
        </authorList>
    </citation>
    <scope>NUCLEOTIDE SEQUENCE [LARGE SCALE GENOMIC DNA]</scope>
    <source>
        <strain evidence="3">SY62</strain>
    </source>
</reference>
<gene>
    <name evidence="2" type="ORF">PHSY_001669</name>
</gene>
<evidence type="ECO:0000256" key="1">
    <source>
        <dbReference type="SAM" id="MobiDB-lite"/>
    </source>
</evidence>
<dbReference type="RefSeq" id="XP_012187687.1">
    <property type="nucleotide sequence ID" value="XM_012332297.1"/>
</dbReference>
<feature type="compositionally biased region" description="Basic and acidic residues" evidence="1">
    <location>
        <begin position="74"/>
        <end position="85"/>
    </location>
</feature>
<keyword evidence="3" id="KW-1185">Reference proteome</keyword>
<organism evidence="2 3">
    <name type="scientific">Pseudozyma hubeiensis (strain SY62)</name>
    <name type="common">Yeast</name>
    <dbReference type="NCBI Taxonomy" id="1305764"/>
    <lineage>
        <taxon>Eukaryota</taxon>
        <taxon>Fungi</taxon>
        <taxon>Dikarya</taxon>
        <taxon>Basidiomycota</taxon>
        <taxon>Ustilaginomycotina</taxon>
        <taxon>Ustilaginomycetes</taxon>
        <taxon>Ustilaginales</taxon>
        <taxon>Ustilaginaceae</taxon>
        <taxon>Pseudozyma</taxon>
    </lineage>
</organism>
<evidence type="ECO:0000313" key="2">
    <source>
        <dbReference type="EMBL" id="GAC94100.1"/>
    </source>
</evidence>
<evidence type="ECO:0000313" key="3">
    <source>
        <dbReference type="Proteomes" id="UP000014071"/>
    </source>
</evidence>
<proteinExistence type="predicted"/>